<sequence length="320" mass="36442">MARQSIQLQLWVVRVVWSVATLDLTIDITKQRCQAWIAAVRRADIEFRAIPNFLLVCSRHFLSGKPAYEMDVTNPDWAPTLHMGYDDIPVSDSNRHARRMQRKRKRAHIAGLMINEGQTEEEQQDNHVVEAVDSSCVGQVEVDVPAANVDSSDGSDSVTEAEGQTKDCVCSEQGRAEINRLLKENRLLRAQLQKTELNETFLKEDTEKVRYYTGLHCYAVFMSLFSTVKDFLPISKKLTGFQMLLLTLMHLRLDLPVQHLCHLFDVSHKTLSSVFADTIDVLYARLGALVHCPKRRCLQATMPPQCLHSLLKPLENEWPS</sequence>
<evidence type="ECO:0000259" key="7">
    <source>
        <dbReference type="Pfam" id="PF05485"/>
    </source>
</evidence>
<evidence type="ECO:0000256" key="1">
    <source>
        <dbReference type="ARBA" id="ARBA00022723"/>
    </source>
</evidence>
<dbReference type="GeneTree" id="ENSGT00940000164249"/>
<dbReference type="Pfam" id="PF13613">
    <property type="entry name" value="HTH_Tnp_4"/>
    <property type="match status" value="1"/>
</dbReference>
<evidence type="ECO:0000256" key="2">
    <source>
        <dbReference type="ARBA" id="ARBA00022771"/>
    </source>
</evidence>
<dbReference type="SUPFAM" id="SSF57716">
    <property type="entry name" value="Glucocorticoid receptor-like (DNA-binding domain)"/>
    <property type="match status" value="1"/>
</dbReference>
<evidence type="ECO:0000256" key="3">
    <source>
        <dbReference type="ARBA" id="ARBA00022833"/>
    </source>
</evidence>
<feature type="signal peptide" evidence="6">
    <location>
        <begin position="1"/>
        <end position="18"/>
    </location>
</feature>
<dbReference type="InterPro" id="IPR006612">
    <property type="entry name" value="THAP_Znf"/>
</dbReference>
<dbReference type="PANTHER" id="PTHR23080">
    <property type="entry name" value="THAP DOMAIN PROTEIN"/>
    <property type="match status" value="1"/>
</dbReference>
<protein>
    <submittedName>
        <fullName evidence="9">Uncharacterized protein</fullName>
    </submittedName>
</protein>
<dbReference type="InterPro" id="IPR027805">
    <property type="entry name" value="Transposase_HTH_dom"/>
</dbReference>
<evidence type="ECO:0000313" key="10">
    <source>
        <dbReference type="Proteomes" id="UP000005207"/>
    </source>
</evidence>
<dbReference type="OMA" id="MINEGQT"/>
<dbReference type="Proteomes" id="UP000005207">
    <property type="component" value="Linkage group LG3"/>
</dbReference>
<accession>A0A669E8K5</accession>
<evidence type="ECO:0000256" key="5">
    <source>
        <dbReference type="SAM" id="Coils"/>
    </source>
</evidence>
<proteinExistence type="predicted"/>
<evidence type="ECO:0000313" key="9">
    <source>
        <dbReference type="Ensembl" id="ENSONIP00000069410.1"/>
    </source>
</evidence>
<feature type="domain" description="THAP-type" evidence="7">
    <location>
        <begin position="30"/>
        <end position="82"/>
    </location>
</feature>
<dbReference type="InParanoid" id="A0A669E8K5"/>
<dbReference type="AlphaFoldDB" id="A0A669E8K5"/>
<dbReference type="Pfam" id="PF05485">
    <property type="entry name" value="THAP"/>
    <property type="match status" value="1"/>
</dbReference>
<evidence type="ECO:0000256" key="6">
    <source>
        <dbReference type="SAM" id="SignalP"/>
    </source>
</evidence>
<dbReference type="GO" id="GO:0008270">
    <property type="term" value="F:zinc ion binding"/>
    <property type="evidence" value="ECO:0007669"/>
    <property type="project" value="UniProtKB-KW"/>
</dbReference>
<reference evidence="9" key="3">
    <citation type="submission" date="2025-09" db="UniProtKB">
        <authorList>
            <consortium name="Ensembl"/>
        </authorList>
    </citation>
    <scope>IDENTIFICATION</scope>
</reference>
<feature type="coiled-coil region" evidence="5">
    <location>
        <begin position="171"/>
        <end position="198"/>
    </location>
</feature>
<organism evidence="9 10">
    <name type="scientific">Oreochromis niloticus</name>
    <name type="common">Nile tilapia</name>
    <name type="synonym">Tilapia nilotica</name>
    <dbReference type="NCBI Taxonomy" id="8128"/>
    <lineage>
        <taxon>Eukaryota</taxon>
        <taxon>Metazoa</taxon>
        <taxon>Chordata</taxon>
        <taxon>Craniata</taxon>
        <taxon>Vertebrata</taxon>
        <taxon>Euteleostomi</taxon>
        <taxon>Actinopterygii</taxon>
        <taxon>Neopterygii</taxon>
        <taxon>Teleostei</taxon>
        <taxon>Neoteleostei</taxon>
        <taxon>Acanthomorphata</taxon>
        <taxon>Ovalentaria</taxon>
        <taxon>Cichlomorphae</taxon>
        <taxon>Cichliformes</taxon>
        <taxon>Cichlidae</taxon>
        <taxon>African cichlids</taxon>
        <taxon>Pseudocrenilabrinae</taxon>
        <taxon>Oreochromini</taxon>
        <taxon>Oreochromis</taxon>
    </lineage>
</organism>
<keyword evidence="1" id="KW-0479">Metal-binding</keyword>
<reference evidence="9" key="2">
    <citation type="submission" date="2025-08" db="UniProtKB">
        <authorList>
            <consortium name="Ensembl"/>
        </authorList>
    </citation>
    <scope>IDENTIFICATION</scope>
</reference>
<reference evidence="10" key="1">
    <citation type="submission" date="2012-01" db="EMBL/GenBank/DDBJ databases">
        <title>The Genome Sequence of Oreochromis niloticus (Nile Tilapia).</title>
        <authorList>
            <consortium name="Broad Institute Genome Assembly Team"/>
            <consortium name="Broad Institute Sequencing Platform"/>
            <person name="Di Palma F."/>
            <person name="Johnson J."/>
            <person name="Lander E.S."/>
            <person name="Lindblad-Toh K."/>
        </authorList>
    </citation>
    <scope>NUCLEOTIDE SEQUENCE [LARGE SCALE GENOMIC DNA]</scope>
</reference>
<evidence type="ECO:0000259" key="8">
    <source>
        <dbReference type="Pfam" id="PF13613"/>
    </source>
</evidence>
<dbReference type="GO" id="GO:0003677">
    <property type="term" value="F:DNA binding"/>
    <property type="evidence" value="ECO:0007669"/>
    <property type="project" value="UniProtKB-KW"/>
</dbReference>
<keyword evidence="2" id="KW-0863">Zinc-finger</keyword>
<keyword evidence="5" id="KW-0175">Coiled coil</keyword>
<dbReference type="Ensembl" id="ENSONIT00000053461.1">
    <property type="protein sequence ID" value="ENSONIP00000069410.1"/>
    <property type="gene ID" value="ENSONIG00000041441.1"/>
</dbReference>
<dbReference type="PANTHER" id="PTHR23080:SF144">
    <property type="entry name" value="SPINDLE AND KINETOCHORE ASSOCIATED COMPLEX SUBUNIT 3"/>
    <property type="match status" value="1"/>
</dbReference>
<keyword evidence="3" id="KW-0862">Zinc</keyword>
<keyword evidence="4" id="KW-0238">DNA-binding</keyword>
<keyword evidence="6" id="KW-0732">Signal</keyword>
<feature type="domain" description="Transposase Helix-turn-helix" evidence="8">
    <location>
        <begin position="236"/>
        <end position="286"/>
    </location>
</feature>
<evidence type="ECO:0000256" key="4">
    <source>
        <dbReference type="ARBA" id="ARBA00023125"/>
    </source>
</evidence>
<keyword evidence="10" id="KW-1185">Reference proteome</keyword>
<feature type="chain" id="PRO_5025533744" evidence="6">
    <location>
        <begin position="19"/>
        <end position="320"/>
    </location>
</feature>
<name>A0A669E8K5_ORENI</name>